<sequence length="117" mass="12829">TVIVADTDSQKVNTYIFAKGLEATNVVASNEVIDRAKGGMLKYFGGKIVVGLSGIIGTNTGSLQAVREGGDGVTRASHVERQVRKPPNPSQIFKHQEMYIFRILGEPYDLKQNQHQQ</sequence>
<keyword evidence="2" id="KW-1185">Reference proteome</keyword>
<gene>
    <name evidence="1" type="ORF">GIB67_012926</name>
</gene>
<name>A0A7J7NFL1_9MAGN</name>
<proteinExistence type="predicted"/>
<organism evidence="1 2">
    <name type="scientific">Kingdonia uniflora</name>
    <dbReference type="NCBI Taxonomy" id="39325"/>
    <lineage>
        <taxon>Eukaryota</taxon>
        <taxon>Viridiplantae</taxon>
        <taxon>Streptophyta</taxon>
        <taxon>Embryophyta</taxon>
        <taxon>Tracheophyta</taxon>
        <taxon>Spermatophyta</taxon>
        <taxon>Magnoliopsida</taxon>
        <taxon>Ranunculales</taxon>
        <taxon>Circaeasteraceae</taxon>
        <taxon>Kingdonia</taxon>
    </lineage>
</organism>
<dbReference type="EMBL" id="JACGCM010000816">
    <property type="protein sequence ID" value="KAF6166029.1"/>
    <property type="molecule type" value="Genomic_DNA"/>
</dbReference>
<reference evidence="1 2" key="1">
    <citation type="journal article" date="2020" name="IScience">
        <title>Genome Sequencing of the Endangered Kingdonia uniflora (Circaeasteraceae, Ranunculales) Reveals Potential Mechanisms of Evolutionary Specialization.</title>
        <authorList>
            <person name="Sun Y."/>
            <person name="Deng T."/>
            <person name="Zhang A."/>
            <person name="Moore M.J."/>
            <person name="Landis J.B."/>
            <person name="Lin N."/>
            <person name="Zhang H."/>
            <person name="Zhang X."/>
            <person name="Huang J."/>
            <person name="Zhang X."/>
            <person name="Sun H."/>
            <person name="Wang H."/>
        </authorList>
    </citation>
    <scope>NUCLEOTIDE SEQUENCE [LARGE SCALE GENOMIC DNA]</scope>
    <source>
        <strain evidence="1">TB1705</strain>
        <tissue evidence="1">Leaf</tissue>
    </source>
</reference>
<evidence type="ECO:0000313" key="1">
    <source>
        <dbReference type="EMBL" id="KAF6166029.1"/>
    </source>
</evidence>
<protein>
    <submittedName>
        <fullName evidence="1">Uncharacterized protein</fullName>
    </submittedName>
</protein>
<accession>A0A7J7NFL1</accession>
<comment type="caution">
    <text evidence="1">The sequence shown here is derived from an EMBL/GenBank/DDBJ whole genome shotgun (WGS) entry which is preliminary data.</text>
</comment>
<dbReference type="Proteomes" id="UP000541444">
    <property type="component" value="Unassembled WGS sequence"/>
</dbReference>
<evidence type="ECO:0000313" key="2">
    <source>
        <dbReference type="Proteomes" id="UP000541444"/>
    </source>
</evidence>
<feature type="non-terminal residue" evidence="1">
    <location>
        <position position="1"/>
    </location>
</feature>
<dbReference type="AlphaFoldDB" id="A0A7J7NFL1"/>